<protein>
    <submittedName>
        <fullName evidence="1">Uncharacterized protein</fullName>
    </submittedName>
</protein>
<gene>
    <name evidence="1" type="ORF">H3H32_02525</name>
</gene>
<dbReference type="RefSeq" id="WP_182461109.1">
    <property type="nucleotide sequence ID" value="NZ_CP059732.1"/>
</dbReference>
<dbReference type="Proteomes" id="UP000515369">
    <property type="component" value="Chromosome"/>
</dbReference>
<organism evidence="1 2">
    <name type="scientific">Spirosoma foliorum</name>
    <dbReference type="NCBI Taxonomy" id="2710596"/>
    <lineage>
        <taxon>Bacteria</taxon>
        <taxon>Pseudomonadati</taxon>
        <taxon>Bacteroidota</taxon>
        <taxon>Cytophagia</taxon>
        <taxon>Cytophagales</taxon>
        <taxon>Cytophagaceae</taxon>
        <taxon>Spirosoma</taxon>
    </lineage>
</organism>
<accession>A0A7G5GYB0</accession>
<dbReference type="EMBL" id="CP059732">
    <property type="protein sequence ID" value="QMW03852.1"/>
    <property type="molecule type" value="Genomic_DNA"/>
</dbReference>
<evidence type="ECO:0000313" key="2">
    <source>
        <dbReference type="Proteomes" id="UP000515369"/>
    </source>
</evidence>
<dbReference type="AlphaFoldDB" id="A0A7G5GYB0"/>
<proteinExistence type="predicted"/>
<reference evidence="1 2" key="1">
    <citation type="submission" date="2020-07" db="EMBL/GenBank/DDBJ databases">
        <title>Spirosoma foliorum sp. nov., isolated from the leaves on the Nejang mountain Korea, Republic of.</title>
        <authorList>
            <person name="Ho H."/>
            <person name="Lee Y.-J."/>
            <person name="Nurcahyanto D.-A."/>
            <person name="Kim S.-G."/>
        </authorList>
    </citation>
    <scope>NUCLEOTIDE SEQUENCE [LARGE SCALE GENOMIC DNA]</scope>
    <source>
        <strain evidence="1 2">PL0136</strain>
    </source>
</reference>
<name>A0A7G5GYB0_9BACT</name>
<keyword evidence="2" id="KW-1185">Reference proteome</keyword>
<evidence type="ECO:0000313" key="1">
    <source>
        <dbReference type="EMBL" id="QMW03852.1"/>
    </source>
</evidence>
<sequence>MPIQQPEDDASSFDGLSPKRILTEWTEAITNLYKNYQELSAYIDQAIGQEAHFKEDTNTYIGQCPLSQLVTLVTTIQVELEKLLQDVSKKDSSTKLNPRNYYQKLIEHTLLVDQLNQQARSRLHLLSLSAS</sequence>
<dbReference type="KEGG" id="sfol:H3H32_02525"/>